<dbReference type="PANTHER" id="PTHR18916">
    <property type="entry name" value="DYNACTIN 1-RELATED MICROTUBULE-BINDING"/>
    <property type="match status" value="1"/>
</dbReference>
<dbReference type="InterPro" id="IPR000938">
    <property type="entry name" value="CAP-Gly_domain"/>
</dbReference>
<dbReference type="InterPro" id="IPR022157">
    <property type="entry name" value="Dynactin"/>
</dbReference>
<feature type="compositionally biased region" description="Low complexity" evidence="14">
    <location>
        <begin position="200"/>
        <end position="215"/>
    </location>
</feature>
<dbReference type="Proteomes" id="UP000030752">
    <property type="component" value="Unassembled WGS sequence"/>
</dbReference>
<dbReference type="InParanoid" id="W2RMC9"/>
<reference evidence="16 17" key="1">
    <citation type="submission" date="2013-03" db="EMBL/GenBank/DDBJ databases">
        <title>The Genome Sequence of Phialophora europaea CBS 101466.</title>
        <authorList>
            <consortium name="The Broad Institute Genomics Platform"/>
            <person name="Cuomo C."/>
            <person name="de Hoog S."/>
            <person name="Gorbushina A."/>
            <person name="Walker B."/>
            <person name="Young S.K."/>
            <person name="Zeng Q."/>
            <person name="Gargeya S."/>
            <person name="Fitzgerald M."/>
            <person name="Haas B."/>
            <person name="Abouelleil A."/>
            <person name="Allen A.W."/>
            <person name="Alvarado L."/>
            <person name="Arachchi H.M."/>
            <person name="Berlin A.M."/>
            <person name="Chapman S.B."/>
            <person name="Gainer-Dewar J."/>
            <person name="Goldberg J."/>
            <person name="Griggs A."/>
            <person name="Gujja S."/>
            <person name="Hansen M."/>
            <person name="Howarth C."/>
            <person name="Imamovic A."/>
            <person name="Ireland A."/>
            <person name="Larimer J."/>
            <person name="McCowan C."/>
            <person name="Murphy C."/>
            <person name="Pearson M."/>
            <person name="Poon T.W."/>
            <person name="Priest M."/>
            <person name="Roberts A."/>
            <person name="Saif S."/>
            <person name="Shea T."/>
            <person name="Sisk P."/>
            <person name="Sykes S."/>
            <person name="Wortman J."/>
            <person name="Nusbaum C."/>
            <person name="Birren B."/>
        </authorList>
    </citation>
    <scope>NUCLEOTIDE SEQUENCE [LARGE SCALE GENOMIC DNA]</scope>
    <source>
        <strain evidence="16 17">CBS 101466</strain>
    </source>
</reference>
<dbReference type="Pfam" id="PF12455">
    <property type="entry name" value="Dynactin"/>
    <property type="match status" value="1"/>
</dbReference>
<feature type="compositionally biased region" description="Polar residues" evidence="14">
    <location>
        <begin position="161"/>
        <end position="174"/>
    </location>
</feature>
<feature type="compositionally biased region" description="Basic and acidic residues" evidence="14">
    <location>
        <begin position="304"/>
        <end position="315"/>
    </location>
</feature>
<evidence type="ECO:0000313" key="17">
    <source>
        <dbReference type="Proteomes" id="UP000030752"/>
    </source>
</evidence>
<evidence type="ECO:0000256" key="9">
    <source>
        <dbReference type="ARBA" id="ARBA00023017"/>
    </source>
</evidence>
<evidence type="ECO:0000256" key="1">
    <source>
        <dbReference type="ARBA" id="ARBA00004114"/>
    </source>
</evidence>
<protein>
    <recommendedName>
        <fullName evidence="15">CAP-Gly domain-containing protein</fullName>
    </recommendedName>
</protein>
<evidence type="ECO:0000256" key="10">
    <source>
        <dbReference type="ARBA" id="ARBA00023054"/>
    </source>
</evidence>
<sequence>MDVKIGQTVESKDGKQGIVRYAGTLEIASGSWLGLELPDRSGKNDGSVQGKRYFSCQQGYGIFIRKESVVRIVKQAPSVPRTNGTAVASSGAAKARQSTIGAGADAARKRQSMMSTGSSTAGSRLSLRSPTKSPTKGMSSASSTASTPRTGTPATTARTSDSSTKSRLSTTGRTSMAPPPAPKKTTPATRQSMSGGIGRSAASPASKSSAGSRASLGTSRLSLQPRVAPEATSHPSRTRAADEDSHPRSPTIDEDEEDEGPGAESIDHVLQQQSPQEDVPQPPPEPAPSETTRSRTTSISRANHTAENRAADKKEVEQLKAKLRTIEKKAAEDREKLQKFDTLQNDKDRYETIIQTLQKKLKTNQQTMSDLRALKDEAEQKAAQVPPPTSGEIESELELANLDREMAEERAELAQAELDMLKSKHEELELELEILREENRELGSSMSQEELSSAGWLQKEREVERLRQALGLLRDHSKETESELHSQIRELQDTVDETEKMAALYEQTAQKLAQLDSTNKHLMEQLEDAETNDEVVVAMEAQREQAAATIEQLKKQIQEFEEHIQVTDELERFHIDEERQLHYDLDESEAQLNEKHRQVLEQEKAIEDLEFTLSKFREVVSGLQGDIDELRRSRDLNETQANEMNVKSRAMMDLNLQLQNSAAKTQLKTIDYEMRDMQAEQARSHLEIVQLFVPESFDQDRNPVLALLALKRIKSKAMLVKSILGDRMRDRPHLAQDDPFSVFEVMEKMDRIAACCARFIDFINTCSTEEFTRLSGAVYELEPVERSVSVWVDALRRDELGTESAETLQRMIGILLDMSEKLISESTESKATELVSQCSLAERYADITALQLTALLKAVQLRLGEPKEDDEEALAFDKKLDAAATKARTVKYLASKVTAALADLRANAMCLGETAWVFFEDTERAAEQLSAFVREVGKVVIDELNKFDSEQSPSYASMADLMSAKATTLAVQPEAKASSPDDIFNMLTQSLSSLQSRIDDLSHKSADVSSAVEFESSLIAPWAARAKALKAQKLLSQDTAEELQRVKARSEGQARDLTEKSKEAEELRIRVEVLESRQKESKAKDSEVRALKDDADRIAREKASLIDELERTKSDMEETLAKREKEREELQALKSAALANGGAAATQVVSSLGEAGESGGALRAEIDALQVEILSLQSAVRYLRAENSALKVPVGEVALRAERNSWLSADHLKSKRALNQAQERKERVRKEGKDVLEGLIELAAGAKGVKLKIRERGTIGGDGWQRMESTTRWHVARQREMVEQWKGEVDEVIRRSKLDVRSTTNAGGARIRGKYALPDLPEGKGGLVDGNRRVGIVGEDGVDGRA</sequence>
<comment type="subcellular location">
    <subcellularLocation>
        <location evidence="3">Cytoplasm</location>
        <location evidence="3">Cell cortex</location>
    </subcellularLocation>
    <subcellularLocation>
        <location evidence="1">Cytoplasm</location>
        <location evidence="1">Cytoskeleton</location>
        <location evidence="1">Microtubule organizing center</location>
        <location evidence="1">Centrosome</location>
        <location evidence="1">Centriole</location>
    </subcellularLocation>
    <subcellularLocation>
        <location evidence="2">Cytoplasm</location>
        <location evidence="2">Cytoskeleton</location>
        <location evidence="2">Spindle</location>
    </subcellularLocation>
</comment>
<evidence type="ECO:0000256" key="14">
    <source>
        <dbReference type="SAM" id="MobiDB-lite"/>
    </source>
</evidence>
<feature type="compositionally biased region" description="Low complexity" evidence="14">
    <location>
        <begin position="112"/>
        <end position="123"/>
    </location>
</feature>
<dbReference type="PROSITE" id="PS50245">
    <property type="entry name" value="CAP_GLY_2"/>
    <property type="match status" value="1"/>
</dbReference>
<evidence type="ECO:0000256" key="5">
    <source>
        <dbReference type="ARBA" id="ARBA00022490"/>
    </source>
</evidence>
<dbReference type="STRING" id="1220924.W2RMC9"/>
<dbReference type="GO" id="GO:0005819">
    <property type="term" value="C:spindle"/>
    <property type="evidence" value="ECO:0007669"/>
    <property type="project" value="UniProtKB-SubCell"/>
</dbReference>
<proteinExistence type="inferred from homology"/>
<keyword evidence="11" id="KW-0206">Cytoskeleton</keyword>
<evidence type="ECO:0000256" key="4">
    <source>
        <dbReference type="ARBA" id="ARBA00011010"/>
    </source>
</evidence>
<dbReference type="SMART" id="SM01052">
    <property type="entry name" value="CAP_GLY"/>
    <property type="match status" value="1"/>
</dbReference>
<feature type="region of interest" description="Disordered" evidence="14">
    <location>
        <begin position="79"/>
        <end position="315"/>
    </location>
</feature>
<evidence type="ECO:0000256" key="8">
    <source>
        <dbReference type="ARBA" id="ARBA00022776"/>
    </source>
</evidence>
<organism evidence="16 17">
    <name type="scientific">Cyphellophora europaea (strain CBS 101466)</name>
    <name type="common">Phialophora europaea</name>
    <dbReference type="NCBI Taxonomy" id="1220924"/>
    <lineage>
        <taxon>Eukaryota</taxon>
        <taxon>Fungi</taxon>
        <taxon>Dikarya</taxon>
        <taxon>Ascomycota</taxon>
        <taxon>Pezizomycotina</taxon>
        <taxon>Eurotiomycetes</taxon>
        <taxon>Chaetothyriomycetidae</taxon>
        <taxon>Chaetothyriales</taxon>
        <taxon>Cyphellophoraceae</taxon>
        <taxon>Cyphellophora</taxon>
    </lineage>
</organism>
<evidence type="ECO:0000256" key="3">
    <source>
        <dbReference type="ARBA" id="ARBA00004544"/>
    </source>
</evidence>
<accession>W2RMC9</accession>
<dbReference type="RefSeq" id="XP_008719811.1">
    <property type="nucleotide sequence ID" value="XM_008721589.1"/>
</dbReference>
<dbReference type="SUPFAM" id="SSF74924">
    <property type="entry name" value="Cap-Gly domain"/>
    <property type="match status" value="1"/>
</dbReference>
<feature type="compositionally biased region" description="Acidic residues" evidence="14">
    <location>
        <begin position="252"/>
        <end position="261"/>
    </location>
</feature>
<evidence type="ECO:0000256" key="11">
    <source>
        <dbReference type="ARBA" id="ARBA00023212"/>
    </source>
</evidence>
<dbReference type="PANTHER" id="PTHR18916:SF6">
    <property type="entry name" value="DYNACTIN SUBUNIT 1"/>
    <property type="match status" value="1"/>
</dbReference>
<dbReference type="Gene3D" id="2.30.30.190">
    <property type="entry name" value="CAP Gly-rich-like domain"/>
    <property type="match status" value="1"/>
</dbReference>
<dbReference type="VEuPathDB" id="FungiDB:HMPREF1541_07265"/>
<dbReference type="HOGENOM" id="CLU_002523_1_1_1"/>
<evidence type="ECO:0000256" key="12">
    <source>
        <dbReference type="ARBA" id="ARBA00023306"/>
    </source>
</evidence>
<evidence type="ECO:0000259" key="15">
    <source>
        <dbReference type="PROSITE" id="PS50245"/>
    </source>
</evidence>
<keyword evidence="6" id="KW-0132">Cell division</keyword>
<dbReference type="eggNOG" id="KOG0971">
    <property type="taxonomic scope" value="Eukaryota"/>
</dbReference>
<evidence type="ECO:0000256" key="13">
    <source>
        <dbReference type="SAM" id="Coils"/>
    </source>
</evidence>
<keyword evidence="9" id="KW-0243">Dynein</keyword>
<dbReference type="GO" id="GO:0051301">
    <property type="term" value="P:cell division"/>
    <property type="evidence" value="ECO:0007669"/>
    <property type="project" value="UniProtKB-KW"/>
</dbReference>
<dbReference type="PROSITE" id="PS00845">
    <property type="entry name" value="CAP_GLY_1"/>
    <property type="match status" value="1"/>
</dbReference>
<dbReference type="InterPro" id="IPR036859">
    <property type="entry name" value="CAP-Gly_dom_sf"/>
</dbReference>
<evidence type="ECO:0000256" key="7">
    <source>
        <dbReference type="ARBA" id="ARBA00022701"/>
    </source>
</evidence>
<feature type="coiled-coil region" evidence="13">
    <location>
        <begin position="481"/>
        <end position="605"/>
    </location>
</feature>
<feature type="compositionally biased region" description="Low complexity" evidence="14">
    <location>
        <begin position="139"/>
        <end position="160"/>
    </location>
</feature>
<keyword evidence="8" id="KW-0498">Mitosis</keyword>
<name>W2RMC9_CYPE1</name>
<keyword evidence="10 13" id="KW-0175">Coiled coil</keyword>
<dbReference type="EMBL" id="KB822723">
    <property type="protein sequence ID" value="ETN37642.1"/>
    <property type="molecule type" value="Genomic_DNA"/>
</dbReference>
<dbReference type="Pfam" id="PF01302">
    <property type="entry name" value="CAP_GLY"/>
    <property type="match status" value="1"/>
</dbReference>
<feature type="domain" description="CAP-Gly" evidence="15">
    <location>
        <begin position="23"/>
        <end position="65"/>
    </location>
</feature>
<evidence type="ECO:0000256" key="2">
    <source>
        <dbReference type="ARBA" id="ARBA00004186"/>
    </source>
</evidence>
<feature type="compositionally biased region" description="Polar residues" evidence="14">
    <location>
        <begin position="126"/>
        <end position="138"/>
    </location>
</feature>
<feature type="coiled-coil region" evidence="13">
    <location>
        <begin position="1040"/>
        <end position="1140"/>
    </location>
</feature>
<comment type="similarity">
    <text evidence="4">Belongs to the dynactin 150 kDa subunit family.</text>
</comment>
<dbReference type="OrthoDB" id="2130750at2759"/>
<evidence type="ECO:0000313" key="16">
    <source>
        <dbReference type="EMBL" id="ETN37642.1"/>
    </source>
</evidence>
<gene>
    <name evidence="16" type="ORF">HMPREF1541_07265</name>
</gene>
<dbReference type="GO" id="GO:0005874">
    <property type="term" value="C:microtubule"/>
    <property type="evidence" value="ECO:0007669"/>
    <property type="project" value="UniProtKB-KW"/>
</dbReference>
<keyword evidence="7" id="KW-0493">Microtubule</keyword>
<keyword evidence="12" id="KW-0131">Cell cycle</keyword>
<dbReference type="GO" id="GO:0005814">
    <property type="term" value="C:centriole"/>
    <property type="evidence" value="ECO:0007669"/>
    <property type="project" value="UniProtKB-SubCell"/>
</dbReference>
<keyword evidence="17" id="KW-1185">Reference proteome</keyword>
<evidence type="ECO:0000256" key="6">
    <source>
        <dbReference type="ARBA" id="ARBA00022618"/>
    </source>
</evidence>
<keyword evidence="5" id="KW-0963">Cytoplasm</keyword>
<dbReference type="GeneID" id="19974604"/>
<feature type="compositionally biased region" description="Low complexity" evidence="14">
    <location>
        <begin position="288"/>
        <end position="301"/>
    </location>
</feature>
<dbReference type="GO" id="GO:0030286">
    <property type="term" value="C:dynein complex"/>
    <property type="evidence" value="ECO:0007669"/>
    <property type="project" value="UniProtKB-KW"/>
</dbReference>